<keyword evidence="2" id="KW-1185">Reference proteome</keyword>
<evidence type="ECO:0000313" key="2">
    <source>
        <dbReference type="Proteomes" id="UP001195483"/>
    </source>
</evidence>
<proteinExistence type="predicted"/>
<protein>
    <submittedName>
        <fullName evidence="1">Uncharacterized protein</fullName>
    </submittedName>
</protein>
<dbReference type="Proteomes" id="UP001195483">
    <property type="component" value="Unassembled WGS sequence"/>
</dbReference>
<dbReference type="InterPro" id="IPR009003">
    <property type="entry name" value="Peptidase_S1_PA"/>
</dbReference>
<reference evidence="1" key="2">
    <citation type="journal article" date="2021" name="Genome Biol. Evol.">
        <title>Developing a high-quality reference genome for a parasitic bivalve with doubly uniparental inheritance (Bivalvia: Unionida).</title>
        <authorList>
            <person name="Smith C.H."/>
        </authorList>
    </citation>
    <scope>NUCLEOTIDE SEQUENCE</scope>
    <source>
        <strain evidence="1">CHS0354</strain>
        <tissue evidence="1">Mantle</tissue>
    </source>
</reference>
<evidence type="ECO:0000313" key="1">
    <source>
        <dbReference type="EMBL" id="KAK3590293.1"/>
    </source>
</evidence>
<dbReference type="AlphaFoldDB" id="A0AAE0VTQ8"/>
<dbReference type="SUPFAM" id="SSF50494">
    <property type="entry name" value="Trypsin-like serine proteases"/>
    <property type="match status" value="1"/>
</dbReference>
<name>A0AAE0VTQ8_9BIVA</name>
<organism evidence="1 2">
    <name type="scientific">Potamilus streckersoni</name>
    <dbReference type="NCBI Taxonomy" id="2493646"/>
    <lineage>
        <taxon>Eukaryota</taxon>
        <taxon>Metazoa</taxon>
        <taxon>Spiralia</taxon>
        <taxon>Lophotrochozoa</taxon>
        <taxon>Mollusca</taxon>
        <taxon>Bivalvia</taxon>
        <taxon>Autobranchia</taxon>
        <taxon>Heteroconchia</taxon>
        <taxon>Palaeoheterodonta</taxon>
        <taxon>Unionida</taxon>
        <taxon>Unionoidea</taxon>
        <taxon>Unionidae</taxon>
        <taxon>Ambleminae</taxon>
        <taxon>Lampsilini</taxon>
        <taxon>Potamilus</taxon>
    </lineage>
</organism>
<sequence>MEDMEKEKYICSVFSLPKKCYPRFNKFQKQLLRISTRFQVTLEKFHKLTQTEVTENLHHIKQTVKNLADAKEVQVAIFGNFHDEISSCDMVTAKDSKYLMPDCVPSRFRRNEGMAQSVQCSDAEGKPVVHVYMIYVDKSDNLEELSQKIQQDLESLGFSSFKDFLLLVGLDPSLQREDSSMKSFEKAMRHAFHATVEEGCHGQRVCFKSSTVQDLISSKGELPKMIQFHLEWKVIQPFLDMRELIESNTHKYKKKFEKSFQGPVAFEESLKERFSQTFLNKSFLSIQGYILDALLGKFFFQEGKLDHSNLTEILLENLAQVLQCLMVDALANIYGIKEYHVLEMLEGMIFKECSNTMGDSMKEILLPKLSEGFLNYDCRNLQNETDRNTFCGLFSKTHCKSFLYKMKTIVNTGIMIKIAYRVHEELEKRMMPIDRNLAIQHKLKFEIESILKQTVASNYITCQLPPSDSLIAGLKDDLIRIEGFEGLAMVCGELHVYCTTYSSEEKKKYALKQVDNVIAKHKYGQSYKIGIITRKPKLFYSVGSTLHCPQLKRRGTLGGFMIDTDGHLHCLTCAHIVPDDADVHVEISGQQMEPITIGRSVSMNVQEELPYTIVDHADIMAVKVNEDQRARCIPYFKTADGESGSSVMIQPFDRSLKEYPKVYKWGATSNLTHGLLHTGDYSRELFNTLGLNDQKYIYVLVESPPVDDDSNGTFASPGDSGAIICNETEDNAIETVAMIQGGDMDIRTGSLTVNYCLGFYLWCGLDKLLTRYGLELTPVNFPLHNE</sequence>
<accession>A0AAE0VTQ8</accession>
<comment type="caution">
    <text evidence="1">The sequence shown here is derived from an EMBL/GenBank/DDBJ whole genome shotgun (WGS) entry which is preliminary data.</text>
</comment>
<reference evidence="1" key="1">
    <citation type="journal article" date="2021" name="Genome Biol. Evol.">
        <title>A High-Quality Reference Genome for a Parasitic Bivalve with Doubly Uniparental Inheritance (Bivalvia: Unionida).</title>
        <authorList>
            <person name="Smith C.H."/>
        </authorList>
    </citation>
    <scope>NUCLEOTIDE SEQUENCE</scope>
    <source>
        <strain evidence="1">CHS0354</strain>
    </source>
</reference>
<reference evidence="1" key="3">
    <citation type="submission" date="2023-05" db="EMBL/GenBank/DDBJ databases">
        <authorList>
            <person name="Smith C.H."/>
        </authorList>
    </citation>
    <scope>NUCLEOTIDE SEQUENCE</scope>
    <source>
        <strain evidence="1">CHS0354</strain>
        <tissue evidence="1">Mantle</tissue>
    </source>
</reference>
<gene>
    <name evidence="1" type="ORF">CHS0354_006072</name>
</gene>
<dbReference type="EMBL" id="JAEAOA010000431">
    <property type="protein sequence ID" value="KAK3590293.1"/>
    <property type="molecule type" value="Genomic_DNA"/>
</dbReference>